<keyword evidence="2" id="KW-1185">Reference proteome</keyword>
<dbReference type="InterPro" id="IPR023606">
    <property type="entry name" value="CoA-Trfase_III_dom_1_sf"/>
</dbReference>
<dbReference type="GO" id="GO:0008111">
    <property type="term" value="F:alpha-methylacyl-CoA racemase activity"/>
    <property type="evidence" value="ECO:0007669"/>
    <property type="project" value="UniProtKB-EC"/>
</dbReference>
<dbReference type="EC" id="5.1.99.4" evidence="1"/>
<dbReference type="PANTHER" id="PTHR48228">
    <property type="entry name" value="SUCCINYL-COA--D-CITRAMALATE COA-TRANSFERASE"/>
    <property type="match status" value="1"/>
</dbReference>
<protein>
    <submittedName>
        <fullName evidence="1">Alpha-methylacyl-CoA racemase (2-methylacyl-CoA racemase) (Partial)</fullName>
        <ecNumber evidence="1">5.1.99.4</ecNumber>
    </submittedName>
</protein>
<dbReference type="InterPro" id="IPR050509">
    <property type="entry name" value="CoA-transferase_III"/>
</dbReference>
<dbReference type="eggNOG" id="COG1804">
    <property type="taxonomic scope" value="Bacteria"/>
</dbReference>
<accession>Q0RMJ2</accession>
<dbReference type="AlphaFoldDB" id="Q0RMJ2"/>
<dbReference type="InterPro" id="IPR003673">
    <property type="entry name" value="CoA-Trfase_fam_III"/>
</dbReference>
<name>Q0RMJ2_FRAAA</name>
<dbReference type="SUPFAM" id="SSF89796">
    <property type="entry name" value="CoA-transferase family III (CaiB/BaiF)"/>
    <property type="match status" value="1"/>
</dbReference>
<proteinExistence type="predicted"/>
<dbReference type="PANTHER" id="PTHR48228:SF5">
    <property type="entry name" value="ALPHA-METHYLACYL-COA RACEMASE"/>
    <property type="match status" value="1"/>
</dbReference>
<dbReference type="Gene3D" id="3.40.50.10540">
    <property type="entry name" value="Crotonobetainyl-coa:carnitine coa-transferase, domain 1"/>
    <property type="match status" value="1"/>
</dbReference>
<dbReference type="KEGG" id="fal:FRAAL2612"/>
<dbReference type="Proteomes" id="UP000000657">
    <property type="component" value="Chromosome"/>
</dbReference>
<gene>
    <name evidence="1" type="ordered locus">FRAAL2612</name>
</gene>
<dbReference type="Pfam" id="PF02515">
    <property type="entry name" value="CoA_transf_3"/>
    <property type="match status" value="1"/>
</dbReference>
<dbReference type="HOGENOM" id="CLU_2478817_0_0_11"/>
<dbReference type="EMBL" id="CT573213">
    <property type="protein sequence ID" value="CAJ61259.1"/>
    <property type="molecule type" value="Genomic_DNA"/>
</dbReference>
<reference evidence="1 2" key="1">
    <citation type="journal article" date="2007" name="Genome Res.">
        <title>Genome characteristics of facultatively symbiotic Frankia sp. strains reflect host range and host plant biogeography.</title>
        <authorList>
            <person name="Normand P."/>
            <person name="Lapierre P."/>
            <person name="Tisa L.S."/>
            <person name="Gogarten J.P."/>
            <person name="Alloisio N."/>
            <person name="Bagnarol E."/>
            <person name="Bassi C.A."/>
            <person name="Berry A.M."/>
            <person name="Bickhart D.M."/>
            <person name="Choisne N."/>
            <person name="Couloux A."/>
            <person name="Cournoyer B."/>
            <person name="Cruveiller S."/>
            <person name="Daubin V."/>
            <person name="Demange N."/>
            <person name="Francino M.P."/>
            <person name="Goltsman E."/>
            <person name="Huang Y."/>
            <person name="Kopp O.R."/>
            <person name="Labarre L."/>
            <person name="Lapidus A."/>
            <person name="Lavire C."/>
            <person name="Marechal J."/>
            <person name="Martinez M."/>
            <person name="Mastronunzio J.E."/>
            <person name="Mullin B.C."/>
            <person name="Niemann J."/>
            <person name="Pujic P."/>
            <person name="Rawnsley T."/>
            <person name="Rouy Z."/>
            <person name="Schenowitz C."/>
            <person name="Sellstedt A."/>
            <person name="Tavares F."/>
            <person name="Tomkins J.P."/>
            <person name="Vallenet D."/>
            <person name="Valverde C."/>
            <person name="Wall L.G."/>
            <person name="Wang Y."/>
            <person name="Medigue C."/>
            <person name="Benson D.R."/>
        </authorList>
    </citation>
    <scope>NUCLEOTIDE SEQUENCE [LARGE SCALE GENOMIC DNA]</scope>
    <source>
        <strain evidence="2">DSM 45986 / CECT 9034 / ACN14a</strain>
    </source>
</reference>
<organism evidence="1 2">
    <name type="scientific">Frankia alni (strain DSM 45986 / CECT 9034 / ACN14a)</name>
    <dbReference type="NCBI Taxonomy" id="326424"/>
    <lineage>
        <taxon>Bacteria</taxon>
        <taxon>Bacillati</taxon>
        <taxon>Actinomycetota</taxon>
        <taxon>Actinomycetes</taxon>
        <taxon>Frankiales</taxon>
        <taxon>Frankiaceae</taxon>
        <taxon>Frankia</taxon>
    </lineage>
</organism>
<dbReference type="STRING" id="326424.FRAAL2612"/>
<keyword evidence="1" id="KW-0413">Isomerase</keyword>
<evidence type="ECO:0000313" key="1">
    <source>
        <dbReference type="EMBL" id="CAJ61259.1"/>
    </source>
</evidence>
<evidence type="ECO:0000313" key="2">
    <source>
        <dbReference type="Proteomes" id="UP000000657"/>
    </source>
</evidence>
<sequence length="87" mass="9107">MPGPLQDLRVLELGGIGPGPHAAMLLADLGADVVRVERPASGLQVLPEEAEAWMLRGRSSVSANLKESRGRDIVLALAGRADVLIEG</sequence>